<evidence type="ECO:0000259" key="2">
    <source>
        <dbReference type="Pfam" id="PF17746"/>
    </source>
</evidence>
<dbReference type="PANTHER" id="PTHR30545:SF2">
    <property type="entry name" value="SUGAR FERMENTATION STIMULATION PROTEIN A"/>
    <property type="match status" value="1"/>
</dbReference>
<dbReference type="AlphaFoldDB" id="F0WAA5"/>
<dbReference type="Gene3D" id="3.40.1350.60">
    <property type="match status" value="1"/>
</dbReference>
<evidence type="ECO:0000259" key="1">
    <source>
        <dbReference type="Pfam" id="PF03749"/>
    </source>
</evidence>
<dbReference type="HOGENOM" id="CLU_052299_2_0_1"/>
<dbReference type="EMBL" id="FR824089">
    <property type="protein sequence ID" value="CCA18075.1"/>
    <property type="molecule type" value="Genomic_DNA"/>
</dbReference>
<organism evidence="3">
    <name type="scientific">Albugo laibachii Nc14</name>
    <dbReference type="NCBI Taxonomy" id="890382"/>
    <lineage>
        <taxon>Eukaryota</taxon>
        <taxon>Sar</taxon>
        <taxon>Stramenopiles</taxon>
        <taxon>Oomycota</taxon>
        <taxon>Peronosporomycetes</taxon>
        <taxon>Albuginales</taxon>
        <taxon>Albuginaceae</taxon>
        <taxon>Albugo</taxon>
    </lineage>
</organism>
<reference evidence="3" key="2">
    <citation type="submission" date="2011-02" db="EMBL/GenBank/DDBJ databases">
        <authorList>
            <person name="MacLean D."/>
        </authorList>
    </citation>
    <scope>NUCLEOTIDE SEQUENCE</scope>
</reference>
<dbReference type="Gene3D" id="2.40.50.580">
    <property type="match status" value="1"/>
</dbReference>
<dbReference type="NCBIfam" id="TIGR00230">
    <property type="entry name" value="sfsA"/>
    <property type="match status" value="1"/>
</dbReference>
<protein>
    <submittedName>
        <fullName evidence="3">Sugar fermentation stimulation protein putative</fullName>
    </submittedName>
</protein>
<dbReference type="HAMAP" id="MF_00095">
    <property type="entry name" value="SfsA"/>
    <property type="match status" value="1"/>
</dbReference>
<proteinExistence type="inferred from homology"/>
<evidence type="ECO:0000313" key="3">
    <source>
        <dbReference type="EMBL" id="CCA18075.1"/>
    </source>
</evidence>
<dbReference type="PANTHER" id="PTHR30545">
    <property type="entry name" value="SUGAR FERMENTATION STIMULATION PROTEIN A"/>
    <property type="match status" value="1"/>
</dbReference>
<dbReference type="Pfam" id="PF17746">
    <property type="entry name" value="SfsA_N"/>
    <property type="match status" value="1"/>
</dbReference>
<feature type="domain" description="SfsA N-terminal OB" evidence="2">
    <location>
        <begin position="40"/>
        <end position="113"/>
    </location>
</feature>
<accession>F0WAA5</accession>
<feature type="domain" description="Sugar fermentation stimulation protein C-terminal" evidence="1">
    <location>
        <begin position="117"/>
        <end position="270"/>
    </location>
</feature>
<dbReference type="Pfam" id="PF03749">
    <property type="entry name" value="SfsA"/>
    <property type="match status" value="1"/>
</dbReference>
<reference evidence="3" key="1">
    <citation type="journal article" date="2011" name="PLoS Biol.">
        <title>Gene gain and loss during evolution of obligate parasitism in the white rust pathogen of Arabidopsis thaliana.</title>
        <authorList>
            <person name="Kemen E."/>
            <person name="Gardiner A."/>
            <person name="Schultz-Larsen T."/>
            <person name="Kemen A.C."/>
            <person name="Balmuth A.L."/>
            <person name="Robert-Seilaniantz A."/>
            <person name="Bailey K."/>
            <person name="Holub E."/>
            <person name="Studholme D.J."/>
            <person name="Maclean D."/>
            <person name="Jones J.D."/>
        </authorList>
    </citation>
    <scope>NUCLEOTIDE SEQUENCE</scope>
</reference>
<dbReference type="CDD" id="cd22359">
    <property type="entry name" value="SfsA-like_bacterial"/>
    <property type="match status" value="1"/>
</dbReference>
<dbReference type="GO" id="GO:0003677">
    <property type="term" value="F:DNA binding"/>
    <property type="evidence" value="ECO:0007669"/>
    <property type="project" value="InterPro"/>
</dbReference>
<dbReference type="InterPro" id="IPR005224">
    <property type="entry name" value="SfsA"/>
</dbReference>
<name>F0WAA5_9STRA</name>
<sequence>MSTRGIARSSKRAKYETDEVTIESTDVLYDYGELIKGKLIRRYKRFLADVVVSGLDPEIITVYCPNTGPMLRLLDTPEAPVLLSITKNAKRKYKYTLEMIHIDNGEKSVWVGIHSALANRMVEEALNMRLIPELGEYDSVLREVSFGMKKSRVDFVLKSNSNEAKQKMTYVEVKSVTLTYSDSEQASDSNYAVFPDTVSERAQRHVAELIEQVSRSRDQCASSQLIEAAIVFLVQRDDVEQFSPSVLHDPRFASLCLEAEKHGVLLLAFSRSIVEYAPNQYQAMLARRLPIIHNQASVTQKDDSTT</sequence>
<dbReference type="InterPro" id="IPR040452">
    <property type="entry name" value="SfsA_C"/>
</dbReference>
<gene>
    <name evidence="3" type="primary">AlNc14C44G3634</name>
    <name evidence="3" type="ORF">ALNC14_042180</name>
</gene>
<dbReference type="InterPro" id="IPR041465">
    <property type="entry name" value="SfsA_N"/>
</dbReference>